<reference evidence="2 3" key="1">
    <citation type="submission" date="2018-12" db="EMBL/GenBank/DDBJ databases">
        <authorList>
            <person name="Li F."/>
        </authorList>
    </citation>
    <scope>NUCLEOTIDE SEQUENCE [LARGE SCALE GENOMIC DNA]</scope>
    <source>
        <strain evidence="2 3">EGI 6500705</strain>
    </source>
</reference>
<protein>
    <submittedName>
        <fullName evidence="2">Pyridoxamine 5'-phosphate oxidase family protein</fullName>
    </submittedName>
</protein>
<accession>A0A3S0X9V0</accession>
<evidence type="ECO:0000256" key="1">
    <source>
        <dbReference type="SAM" id="MobiDB-lite"/>
    </source>
</evidence>
<dbReference type="SUPFAM" id="SSF50475">
    <property type="entry name" value="FMN-binding split barrel"/>
    <property type="match status" value="1"/>
</dbReference>
<comment type="caution">
    <text evidence="2">The sequence shown here is derived from an EMBL/GenBank/DDBJ whole genome shotgun (WGS) entry which is preliminary data.</text>
</comment>
<dbReference type="InterPro" id="IPR024747">
    <property type="entry name" value="Pyridox_Oxase-rel"/>
</dbReference>
<dbReference type="Proteomes" id="UP000274909">
    <property type="component" value="Unassembled WGS sequence"/>
</dbReference>
<evidence type="ECO:0000313" key="3">
    <source>
        <dbReference type="Proteomes" id="UP000274909"/>
    </source>
</evidence>
<dbReference type="RefSeq" id="WP_127046476.1">
    <property type="nucleotide sequence ID" value="NZ_RZGZ01000001.1"/>
</dbReference>
<dbReference type="Pfam" id="PF12900">
    <property type="entry name" value="Pyridox_ox_2"/>
    <property type="match status" value="1"/>
</dbReference>
<dbReference type="Gene3D" id="2.30.110.10">
    <property type="entry name" value="Electron Transport, Fmn-binding Protein, Chain A"/>
    <property type="match status" value="1"/>
</dbReference>
<feature type="region of interest" description="Disordered" evidence="1">
    <location>
        <begin position="135"/>
        <end position="178"/>
    </location>
</feature>
<evidence type="ECO:0000313" key="2">
    <source>
        <dbReference type="EMBL" id="RUR03263.1"/>
    </source>
</evidence>
<dbReference type="EMBL" id="RZGZ01000001">
    <property type="protein sequence ID" value="RUR03263.1"/>
    <property type="molecule type" value="Genomic_DNA"/>
</dbReference>
<organism evidence="2 3">
    <name type="scientific">Labedella endophytica</name>
    <dbReference type="NCBI Taxonomy" id="1523160"/>
    <lineage>
        <taxon>Bacteria</taxon>
        <taxon>Bacillati</taxon>
        <taxon>Actinomycetota</taxon>
        <taxon>Actinomycetes</taxon>
        <taxon>Micrococcales</taxon>
        <taxon>Microbacteriaceae</taxon>
        <taxon>Labedella</taxon>
    </lineage>
</organism>
<dbReference type="AlphaFoldDB" id="A0A3S0X9V0"/>
<name>A0A3S0X9V0_9MICO</name>
<keyword evidence="3" id="KW-1185">Reference proteome</keyword>
<dbReference type="OrthoDB" id="7062584at2"/>
<proteinExistence type="predicted"/>
<sequence>MSRDDESITDTIEHLTTAECWRLLERADLGRLAMEGTDGAPDVFPVNHVVRSGHLYFRTDPGSKLSGVVRTPTVAFEADGWDGAFRWSVVMRAAASAVRLLDDAPLDEIAPAQAGDKSIVVRLVPTSISGRRFRDARTVSTPVSSDDEVPSIDRKPVHIPRLPPPGGDVTSGPRDHRP</sequence>
<gene>
    <name evidence="2" type="ORF">ELQ94_01550</name>
</gene>
<dbReference type="InterPro" id="IPR012349">
    <property type="entry name" value="Split_barrel_FMN-bd"/>
</dbReference>